<keyword evidence="3" id="KW-0032">Aminotransferase</keyword>
<keyword evidence="4" id="KW-0808">Transferase</keyword>
<dbReference type="Pfam" id="PF00202">
    <property type="entry name" value="Aminotran_3"/>
    <property type="match status" value="1"/>
</dbReference>
<feature type="compositionally biased region" description="Low complexity" evidence="7">
    <location>
        <begin position="360"/>
        <end position="371"/>
    </location>
</feature>
<feature type="compositionally biased region" description="Basic residues" evidence="7">
    <location>
        <begin position="142"/>
        <end position="151"/>
    </location>
</feature>
<comment type="caution">
    <text evidence="8">The sequence shown here is derived from an EMBL/GenBank/DDBJ whole genome shotgun (WGS) entry which is preliminary data.</text>
</comment>
<feature type="compositionally biased region" description="Pro residues" evidence="7">
    <location>
        <begin position="176"/>
        <end position="189"/>
    </location>
</feature>
<sequence length="550" mass="60791">MRRQPNRAFERVDLDGLRLGRTSDARCGCRVKGPEAVRIGTINQSKARQNDRNARPALGISPADALVALFLRPILSRQQPQQSAVDARASVSGRVRRRSREDGRDSRPAVVRAQGPDGRGDANAGRALLRGLQGFPGELPGRRRRQPVPRRPRPDRLPSHRVQPPGHARGHDRPGQPAPPPPAPVPRHAPPGRLAGPDRVDPHALRPPRPHGRPHDDVRELLERERLQGRVHLVPDQEAGGTSPEPRGYGQLHGEPGAGYPGPRRPVVQRRVPRPSPGMYVGHAQQGDTQGGHTGVRLALGGLPEDDVPPRRARGRERRGGGEVPRPRGAGDRRQPRVAGQARRGRGHRRAHPGRGGGQPRVPRLLPQAAGRRVEARRRVHRRRGPDGRGSTGTFWAHERWGLEDPPDIVTFSKKMQTGGYYARPEFRPAEGYRIFNTWMGDPSKMVQLQAFLDTVEEDGLLENTRITGEYLLSGLEELQENRPDTFSRARGVGTYCAVDLPTQETRDRLVTSLRGRGVECAGCGDVTLRLRPALIFRPRHARGVPRYPG</sequence>
<dbReference type="GO" id="GO:0005739">
    <property type="term" value="C:mitochondrion"/>
    <property type="evidence" value="ECO:0007669"/>
    <property type="project" value="TreeGrafter"/>
</dbReference>
<evidence type="ECO:0000256" key="1">
    <source>
        <dbReference type="ARBA" id="ARBA00001933"/>
    </source>
</evidence>
<dbReference type="GO" id="GO:0009450">
    <property type="term" value="P:gamma-aminobutyric acid catabolic process"/>
    <property type="evidence" value="ECO:0007669"/>
    <property type="project" value="TreeGrafter"/>
</dbReference>
<name>K0R0N5_THAOC</name>
<dbReference type="PANTHER" id="PTHR43206">
    <property type="entry name" value="AMINOTRANSFERASE"/>
    <property type="match status" value="1"/>
</dbReference>
<gene>
    <name evidence="8" type="ORF">THAOC_36188</name>
</gene>
<dbReference type="SUPFAM" id="SSF53383">
    <property type="entry name" value="PLP-dependent transferases"/>
    <property type="match status" value="1"/>
</dbReference>
<reference evidence="8 9" key="1">
    <citation type="journal article" date="2012" name="Genome Biol.">
        <title>Genome and low-iron response of an oceanic diatom adapted to chronic iron limitation.</title>
        <authorList>
            <person name="Lommer M."/>
            <person name="Specht M."/>
            <person name="Roy A.S."/>
            <person name="Kraemer L."/>
            <person name="Andreson R."/>
            <person name="Gutowska M.A."/>
            <person name="Wolf J."/>
            <person name="Bergner S.V."/>
            <person name="Schilhabel M.B."/>
            <person name="Klostermeier U.C."/>
            <person name="Beiko R.G."/>
            <person name="Rosenstiel P."/>
            <person name="Hippler M."/>
            <person name="Laroche J."/>
        </authorList>
    </citation>
    <scope>NUCLEOTIDE SEQUENCE [LARGE SCALE GENOMIC DNA]</scope>
    <source>
        <strain evidence="8 9">CCMP1005</strain>
    </source>
</reference>
<evidence type="ECO:0000256" key="5">
    <source>
        <dbReference type="ARBA" id="ARBA00022898"/>
    </source>
</evidence>
<dbReference type="Proteomes" id="UP000266841">
    <property type="component" value="Unassembled WGS sequence"/>
</dbReference>
<protein>
    <submittedName>
        <fullName evidence="8">Uncharacterized protein</fullName>
    </submittedName>
</protein>
<evidence type="ECO:0000313" key="8">
    <source>
        <dbReference type="EMBL" id="EJK45205.1"/>
    </source>
</evidence>
<evidence type="ECO:0000256" key="2">
    <source>
        <dbReference type="ARBA" id="ARBA00008954"/>
    </source>
</evidence>
<dbReference type="AlphaFoldDB" id="K0R0N5"/>
<dbReference type="OrthoDB" id="5419315at2759"/>
<dbReference type="PANTHER" id="PTHR43206:SF1">
    <property type="entry name" value="4-AMINOBUTYRATE AMINOTRANSFERASE, MITOCHONDRIAL"/>
    <property type="match status" value="1"/>
</dbReference>
<feature type="region of interest" description="Disordered" evidence="7">
    <location>
        <begin position="77"/>
        <end position="393"/>
    </location>
</feature>
<organism evidence="8 9">
    <name type="scientific">Thalassiosira oceanica</name>
    <name type="common">Marine diatom</name>
    <dbReference type="NCBI Taxonomy" id="159749"/>
    <lineage>
        <taxon>Eukaryota</taxon>
        <taxon>Sar</taxon>
        <taxon>Stramenopiles</taxon>
        <taxon>Ochrophyta</taxon>
        <taxon>Bacillariophyta</taxon>
        <taxon>Coscinodiscophyceae</taxon>
        <taxon>Thalassiosirophycidae</taxon>
        <taxon>Thalassiosirales</taxon>
        <taxon>Thalassiosiraceae</taxon>
        <taxon>Thalassiosira</taxon>
    </lineage>
</organism>
<dbReference type="InterPro" id="IPR015421">
    <property type="entry name" value="PyrdxlP-dep_Trfase_major"/>
</dbReference>
<dbReference type="GO" id="GO:0008483">
    <property type="term" value="F:transaminase activity"/>
    <property type="evidence" value="ECO:0007669"/>
    <property type="project" value="UniProtKB-KW"/>
</dbReference>
<evidence type="ECO:0000313" key="9">
    <source>
        <dbReference type="Proteomes" id="UP000266841"/>
    </source>
</evidence>
<dbReference type="Gene3D" id="3.90.1150.10">
    <property type="entry name" value="Aspartate Aminotransferase, domain 1"/>
    <property type="match status" value="1"/>
</dbReference>
<feature type="compositionally biased region" description="Low complexity" evidence="7">
    <location>
        <begin position="83"/>
        <end position="93"/>
    </location>
</feature>
<feature type="compositionally biased region" description="Basic and acidic residues" evidence="7">
    <location>
        <begin position="213"/>
        <end position="228"/>
    </location>
</feature>
<proteinExistence type="inferred from homology"/>
<dbReference type="InterPro" id="IPR005814">
    <property type="entry name" value="Aminotrans_3"/>
</dbReference>
<feature type="non-terminal residue" evidence="8">
    <location>
        <position position="550"/>
    </location>
</feature>
<dbReference type="GO" id="GO:0030170">
    <property type="term" value="F:pyridoxal phosphate binding"/>
    <property type="evidence" value="ECO:0007669"/>
    <property type="project" value="InterPro"/>
</dbReference>
<dbReference type="EMBL" id="AGNL01048696">
    <property type="protein sequence ID" value="EJK45205.1"/>
    <property type="molecule type" value="Genomic_DNA"/>
</dbReference>
<evidence type="ECO:0000256" key="4">
    <source>
        <dbReference type="ARBA" id="ARBA00022679"/>
    </source>
</evidence>
<accession>K0R0N5</accession>
<dbReference type="eggNOG" id="KOG1405">
    <property type="taxonomic scope" value="Eukaryota"/>
</dbReference>
<evidence type="ECO:0000256" key="7">
    <source>
        <dbReference type="SAM" id="MobiDB-lite"/>
    </source>
</evidence>
<evidence type="ECO:0000256" key="6">
    <source>
        <dbReference type="RuleBase" id="RU003560"/>
    </source>
</evidence>
<evidence type="ECO:0000256" key="3">
    <source>
        <dbReference type="ARBA" id="ARBA00022576"/>
    </source>
</evidence>
<comment type="cofactor">
    <cofactor evidence="1">
        <name>pyridoxal 5'-phosphate</name>
        <dbReference type="ChEBI" id="CHEBI:597326"/>
    </cofactor>
</comment>
<dbReference type="Gene3D" id="3.40.640.10">
    <property type="entry name" value="Type I PLP-dependent aspartate aminotransferase-like (Major domain)"/>
    <property type="match status" value="1"/>
</dbReference>
<feature type="compositionally biased region" description="Basic residues" evidence="7">
    <location>
        <begin position="343"/>
        <end position="353"/>
    </location>
</feature>
<keyword evidence="5 6" id="KW-0663">Pyridoxal phosphate</keyword>
<comment type="similarity">
    <text evidence="2 6">Belongs to the class-III pyridoxal-phosphate-dependent aminotransferase family.</text>
</comment>
<dbReference type="InterPro" id="IPR015424">
    <property type="entry name" value="PyrdxlP-dep_Trfase"/>
</dbReference>
<feature type="compositionally biased region" description="Basic and acidic residues" evidence="7">
    <location>
        <begin position="318"/>
        <end position="335"/>
    </location>
</feature>
<feature type="compositionally biased region" description="Basic residues" evidence="7">
    <location>
        <begin position="375"/>
        <end position="384"/>
    </location>
</feature>
<dbReference type="InterPro" id="IPR015422">
    <property type="entry name" value="PyrdxlP-dep_Trfase_small"/>
</dbReference>
<keyword evidence="9" id="KW-1185">Reference proteome</keyword>